<proteinExistence type="inferred from homology"/>
<dbReference type="PANTHER" id="PTHR21600">
    <property type="entry name" value="MITOCHONDRIAL RNA PSEUDOURIDINE SYNTHASE"/>
    <property type="match status" value="1"/>
</dbReference>
<protein>
    <recommendedName>
        <fullName evidence="3">Pseudouridine synthase</fullName>
        <ecNumber evidence="3">5.4.99.-</ecNumber>
    </recommendedName>
</protein>
<evidence type="ECO:0000259" key="4">
    <source>
        <dbReference type="Pfam" id="PF00849"/>
    </source>
</evidence>
<organism evidence="5 6">
    <name type="scientific">Candidatus Ozemobacter sibiricus</name>
    <dbReference type="NCBI Taxonomy" id="2268124"/>
    <lineage>
        <taxon>Bacteria</taxon>
        <taxon>Candidatus Ozemobacteria</taxon>
        <taxon>Candidatus Ozemobacterales</taxon>
        <taxon>Candidatus Ozemobacteraceae</taxon>
        <taxon>Candidatus Ozemobacter</taxon>
    </lineage>
</organism>
<dbReference type="Proteomes" id="UP000252355">
    <property type="component" value="Unassembled WGS sequence"/>
</dbReference>
<evidence type="ECO:0000256" key="3">
    <source>
        <dbReference type="RuleBase" id="RU362028"/>
    </source>
</evidence>
<sequence length="250" mass="28219">MATAPRWTILHEEPDWLAIDKPAGLLSTPDRFDRDKANLHDLLTARYGKVHPIHRLDRETSGVILFARTPEANRQLSRQFEEHTVEKTYLALTRGVPTAATGEIDAPLAECVRRPGLMRIDLRHGQPARTRWRVLEWLGPFTLFEVQPLTGRQHQIRVHLSGMGLPLAVDPEYGGNTALFLSEFKPGYKRATGGGERPLIARLTLHAARLRFRHPGTQEPIEVTAPLPHDFEVALKQIRRWVGSAVPTAR</sequence>
<dbReference type="InterPro" id="IPR006145">
    <property type="entry name" value="PsdUridine_synth_RsuA/RluA"/>
</dbReference>
<dbReference type="InterPro" id="IPR020103">
    <property type="entry name" value="PsdUridine_synth_cat_dom_sf"/>
</dbReference>
<dbReference type="PANTHER" id="PTHR21600:SF87">
    <property type="entry name" value="RNA PSEUDOURIDYLATE SYNTHASE DOMAIN-CONTAINING PROTEIN 1"/>
    <property type="match status" value="1"/>
</dbReference>
<dbReference type="Pfam" id="PF00849">
    <property type="entry name" value="PseudoU_synth_2"/>
    <property type="match status" value="1"/>
</dbReference>
<dbReference type="InterPro" id="IPR006225">
    <property type="entry name" value="PsdUridine_synth_RluC/D"/>
</dbReference>
<dbReference type="AlphaFoldDB" id="A0A367ZJQ5"/>
<reference evidence="5 6" key="1">
    <citation type="submission" date="2018-05" db="EMBL/GenBank/DDBJ databases">
        <title>A metagenomic window into the 2 km-deep terrestrial subsurface aquifer revealed taxonomically and functionally diverse microbial community comprising novel uncultured bacterial lineages.</title>
        <authorList>
            <person name="Kadnikov V.V."/>
            <person name="Mardanov A.V."/>
            <person name="Beletsky A.V."/>
            <person name="Banks D."/>
            <person name="Pimenov N.V."/>
            <person name="Frank Y.A."/>
            <person name="Karnachuk O.V."/>
            <person name="Ravin N.V."/>
        </authorList>
    </citation>
    <scope>NUCLEOTIDE SEQUENCE [LARGE SCALE GENOMIC DNA]</scope>
    <source>
        <strain evidence="5">BY5</strain>
    </source>
</reference>
<evidence type="ECO:0000256" key="1">
    <source>
        <dbReference type="ARBA" id="ARBA00010876"/>
    </source>
</evidence>
<comment type="catalytic activity">
    <reaction evidence="3">
        <text>a uridine in RNA = a pseudouridine in RNA</text>
        <dbReference type="Rhea" id="RHEA:48348"/>
        <dbReference type="Rhea" id="RHEA-COMP:12068"/>
        <dbReference type="Rhea" id="RHEA-COMP:12069"/>
        <dbReference type="ChEBI" id="CHEBI:65314"/>
        <dbReference type="ChEBI" id="CHEBI:65315"/>
    </reaction>
</comment>
<dbReference type="GO" id="GO:0003723">
    <property type="term" value="F:RNA binding"/>
    <property type="evidence" value="ECO:0007669"/>
    <property type="project" value="InterPro"/>
</dbReference>
<feature type="domain" description="Pseudouridine synthase RsuA/RluA-like" evidence="4">
    <location>
        <begin position="16"/>
        <end position="161"/>
    </location>
</feature>
<dbReference type="Gene3D" id="3.30.2350.10">
    <property type="entry name" value="Pseudouridine synthase"/>
    <property type="match status" value="1"/>
</dbReference>
<dbReference type="SUPFAM" id="SSF55120">
    <property type="entry name" value="Pseudouridine synthase"/>
    <property type="match status" value="1"/>
</dbReference>
<feature type="active site" evidence="2">
    <location>
        <position position="57"/>
    </location>
</feature>
<dbReference type="InterPro" id="IPR050188">
    <property type="entry name" value="RluA_PseudoU_synthase"/>
</dbReference>
<comment type="similarity">
    <text evidence="1 3">Belongs to the pseudouridine synthase RluA family.</text>
</comment>
<evidence type="ECO:0000313" key="5">
    <source>
        <dbReference type="EMBL" id="RCK78087.1"/>
    </source>
</evidence>
<evidence type="ECO:0000256" key="2">
    <source>
        <dbReference type="PIRSR" id="PIRSR606225-1"/>
    </source>
</evidence>
<dbReference type="CDD" id="cd02869">
    <property type="entry name" value="PseudoU_synth_RluA_like"/>
    <property type="match status" value="1"/>
</dbReference>
<dbReference type="GO" id="GO:0000455">
    <property type="term" value="P:enzyme-directed rRNA pseudouridine synthesis"/>
    <property type="evidence" value="ECO:0007669"/>
    <property type="project" value="TreeGrafter"/>
</dbReference>
<dbReference type="PROSITE" id="PS01129">
    <property type="entry name" value="PSI_RLU"/>
    <property type="match status" value="1"/>
</dbReference>
<gene>
    <name evidence="5" type="ORF">OZSIB_1863</name>
</gene>
<evidence type="ECO:0000313" key="6">
    <source>
        <dbReference type="Proteomes" id="UP000252355"/>
    </source>
</evidence>
<dbReference type="GO" id="GO:0140098">
    <property type="term" value="F:catalytic activity, acting on RNA"/>
    <property type="evidence" value="ECO:0007669"/>
    <property type="project" value="UniProtKB-ARBA"/>
</dbReference>
<dbReference type="GO" id="GO:0009982">
    <property type="term" value="F:pseudouridine synthase activity"/>
    <property type="evidence" value="ECO:0007669"/>
    <property type="project" value="InterPro"/>
</dbReference>
<dbReference type="EMBL" id="QOQW01000028">
    <property type="protein sequence ID" value="RCK78087.1"/>
    <property type="molecule type" value="Genomic_DNA"/>
</dbReference>
<name>A0A367ZJQ5_9BACT</name>
<dbReference type="EC" id="5.4.99.-" evidence="3"/>
<accession>A0A367ZJQ5</accession>
<comment type="caution">
    <text evidence="5">The sequence shown here is derived from an EMBL/GenBank/DDBJ whole genome shotgun (WGS) entry which is preliminary data.</text>
</comment>
<comment type="function">
    <text evidence="3">Responsible for synthesis of pseudouridine from uracil.</text>
</comment>
<dbReference type="InterPro" id="IPR006224">
    <property type="entry name" value="PsdUridine_synth_RluA-like_CS"/>
</dbReference>
<dbReference type="NCBIfam" id="TIGR00005">
    <property type="entry name" value="rluA_subfam"/>
    <property type="match status" value="1"/>
</dbReference>
<keyword evidence="3" id="KW-0413">Isomerase</keyword>